<comment type="caution">
    <text evidence="1">The sequence shown here is derived from an EMBL/GenBank/DDBJ whole genome shotgun (WGS) entry which is preliminary data.</text>
</comment>
<name>A0A0V1APZ4_TRIBR</name>
<dbReference type="Proteomes" id="UP000054653">
    <property type="component" value="Unassembled WGS sequence"/>
</dbReference>
<protein>
    <submittedName>
        <fullName evidence="1">Uncharacterized protein</fullName>
    </submittedName>
</protein>
<gene>
    <name evidence="1" type="ORF">T03_17288</name>
</gene>
<sequence length="49" mass="5431">MSLHIAAFFAADGTHCVSYGSDVLPYHASFQEGFYAAVIRLQLLSIIWL</sequence>
<evidence type="ECO:0000313" key="1">
    <source>
        <dbReference type="EMBL" id="KRY26863.1"/>
    </source>
</evidence>
<organism evidence="1 2">
    <name type="scientific">Trichinella britovi</name>
    <name type="common">Parasitic roundworm</name>
    <dbReference type="NCBI Taxonomy" id="45882"/>
    <lineage>
        <taxon>Eukaryota</taxon>
        <taxon>Metazoa</taxon>
        <taxon>Ecdysozoa</taxon>
        <taxon>Nematoda</taxon>
        <taxon>Enoplea</taxon>
        <taxon>Dorylaimia</taxon>
        <taxon>Trichinellida</taxon>
        <taxon>Trichinellidae</taxon>
        <taxon>Trichinella</taxon>
    </lineage>
</organism>
<proteinExistence type="predicted"/>
<dbReference type="AlphaFoldDB" id="A0A0V1APZ4"/>
<evidence type="ECO:0000313" key="2">
    <source>
        <dbReference type="Proteomes" id="UP000054653"/>
    </source>
</evidence>
<reference evidence="1 2" key="1">
    <citation type="submission" date="2015-01" db="EMBL/GenBank/DDBJ databases">
        <title>Evolution of Trichinella species and genotypes.</title>
        <authorList>
            <person name="Korhonen P.K."/>
            <person name="Edoardo P."/>
            <person name="Giuseppe L.R."/>
            <person name="Gasser R.B."/>
        </authorList>
    </citation>
    <scope>NUCLEOTIDE SEQUENCE [LARGE SCALE GENOMIC DNA]</scope>
    <source>
        <strain evidence="1">ISS120</strain>
    </source>
</reference>
<accession>A0A0V1APZ4</accession>
<keyword evidence="2" id="KW-1185">Reference proteome</keyword>
<dbReference type="EMBL" id="JYDI01001692">
    <property type="protein sequence ID" value="KRY26863.1"/>
    <property type="molecule type" value="Genomic_DNA"/>
</dbReference>